<evidence type="ECO:0000313" key="2">
    <source>
        <dbReference type="Proteomes" id="UP000466966"/>
    </source>
</evidence>
<gene>
    <name evidence="1" type="ORF">GRI99_15590</name>
</gene>
<sequence>MVGHEGERQALDRIHLGSGTHDENWLQELIHDHPAILPIADIEPGFGEPVPVAREVPCGHGYIDNLYLTPSGDIVLVETKLWRNNEIRREVVAQALDYVAALTAMSFDQFEQAVARGQGAPKRIHDLFASNPEALEEPAFIDAVTVNLRRGRMLVLVLGDGIRTETEALANLLQSHAGAHFTFALVELATWRTGNGSILAVPDVLARTVMIERGIVRIEGAGVTVAPVPVEAKARAQSISMSDFMGIMAQRNPALPGAINAMLDALKPYGIYSELKATLSLKLDSPLLNRPANFGYIDKSGRFWTDPAAGNLPRSVWRPYFDRLAEIVGGVVIDEPKSRYVAIPGRSTPRIEDLILQHLDDFVGAIADAIHRLNEDAQQQ</sequence>
<dbReference type="Proteomes" id="UP000466966">
    <property type="component" value="Unassembled WGS sequence"/>
</dbReference>
<dbReference type="OrthoDB" id="506280at2"/>
<proteinExistence type="predicted"/>
<dbReference type="GO" id="GO:0003676">
    <property type="term" value="F:nucleic acid binding"/>
    <property type="evidence" value="ECO:0007669"/>
    <property type="project" value="InterPro"/>
</dbReference>
<name>A0A844Z0L6_9SPHN</name>
<dbReference type="RefSeq" id="WP_160772983.1">
    <property type="nucleotide sequence ID" value="NZ_WTYV01000007.1"/>
</dbReference>
<evidence type="ECO:0000313" key="1">
    <source>
        <dbReference type="EMBL" id="MXO73052.1"/>
    </source>
</evidence>
<dbReference type="AlphaFoldDB" id="A0A844Z0L6"/>
<protein>
    <submittedName>
        <fullName evidence="1">Uncharacterized protein</fullName>
    </submittedName>
</protein>
<organism evidence="1 2">
    <name type="scientific">Alteraurantiacibacter buctensis</name>
    <dbReference type="NCBI Taxonomy" id="1503981"/>
    <lineage>
        <taxon>Bacteria</taxon>
        <taxon>Pseudomonadati</taxon>
        <taxon>Pseudomonadota</taxon>
        <taxon>Alphaproteobacteria</taxon>
        <taxon>Sphingomonadales</taxon>
        <taxon>Erythrobacteraceae</taxon>
        <taxon>Alteraurantiacibacter</taxon>
    </lineage>
</organism>
<reference evidence="1 2" key="1">
    <citation type="submission" date="2019-12" db="EMBL/GenBank/DDBJ databases">
        <title>Genomic-based taxomic classification of the family Erythrobacteraceae.</title>
        <authorList>
            <person name="Xu L."/>
        </authorList>
    </citation>
    <scope>NUCLEOTIDE SEQUENCE [LARGE SCALE GENOMIC DNA]</scope>
    <source>
        <strain evidence="1 2">M0322</strain>
    </source>
</reference>
<comment type="caution">
    <text evidence="1">The sequence shown here is derived from an EMBL/GenBank/DDBJ whole genome shotgun (WGS) entry which is preliminary data.</text>
</comment>
<keyword evidence="2" id="KW-1185">Reference proteome</keyword>
<dbReference type="InterPro" id="IPR011856">
    <property type="entry name" value="tRNA_endonuc-like_dom_sf"/>
</dbReference>
<dbReference type="Gene3D" id="3.40.1350.10">
    <property type="match status" value="1"/>
</dbReference>
<accession>A0A844Z0L6</accession>
<dbReference type="EMBL" id="WTYV01000007">
    <property type="protein sequence ID" value="MXO73052.1"/>
    <property type="molecule type" value="Genomic_DNA"/>
</dbReference>